<dbReference type="AlphaFoldDB" id="A0A371DI31"/>
<dbReference type="OrthoDB" id="2745898at2759"/>
<protein>
    <submittedName>
        <fullName evidence="1">Uncharacterized protein</fullName>
    </submittedName>
</protein>
<dbReference type="Proteomes" id="UP000256964">
    <property type="component" value="Unassembled WGS sequence"/>
</dbReference>
<gene>
    <name evidence="1" type="ORF">OH76DRAFT_1400514</name>
</gene>
<dbReference type="EMBL" id="KZ857391">
    <property type="protein sequence ID" value="RDX52178.1"/>
    <property type="molecule type" value="Genomic_DNA"/>
</dbReference>
<reference evidence="1 2" key="1">
    <citation type="journal article" date="2018" name="Biotechnol. Biofuels">
        <title>Integrative visual omics of the white-rot fungus Polyporus brumalis exposes the biotechnological potential of its oxidative enzymes for delignifying raw plant biomass.</title>
        <authorList>
            <person name="Miyauchi S."/>
            <person name="Rancon A."/>
            <person name="Drula E."/>
            <person name="Hage H."/>
            <person name="Chaduli D."/>
            <person name="Favel A."/>
            <person name="Grisel S."/>
            <person name="Henrissat B."/>
            <person name="Herpoel-Gimbert I."/>
            <person name="Ruiz-Duenas F.J."/>
            <person name="Chevret D."/>
            <person name="Hainaut M."/>
            <person name="Lin J."/>
            <person name="Wang M."/>
            <person name="Pangilinan J."/>
            <person name="Lipzen A."/>
            <person name="Lesage-Meessen L."/>
            <person name="Navarro D."/>
            <person name="Riley R."/>
            <person name="Grigoriev I.V."/>
            <person name="Zhou S."/>
            <person name="Raouche S."/>
            <person name="Rosso M.N."/>
        </authorList>
    </citation>
    <scope>NUCLEOTIDE SEQUENCE [LARGE SCALE GENOMIC DNA]</scope>
    <source>
        <strain evidence="1 2">BRFM 1820</strain>
    </source>
</reference>
<evidence type="ECO:0000313" key="1">
    <source>
        <dbReference type="EMBL" id="RDX52178.1"/>
    </source>
</evidence>
<accession>A0A371DI31</accession>
<sequence length="75" mass="8184">MTDHGASVVKREKTAESIPNSLPAPQFFSRLPLAVLDAITGAFDSPERKTSICTPLAWALTCRAALRPAQTRLYK</sequence>
<organism evidence="1 2">
    <name type="scientific">Lentinus brumalis</name>
    <dbReference type="NCBI Taxonomy" id="2498619"/>
    <lineage>
        <taxon>Eukaryota</taxon>
        <taxon>Fungi</taxon>
        <taxon>Dikarya</taxon>
        <taxon>Basidiomycota</taxon>
        <taxon>Agaricomycotina</taxon>
        <taxon>Agaricomycetes</taxon>
        <taxon>Polyporales</taxon>
        <taxon>Polyporaceae</taxon>
        <taxon>Lentinus</taxon>
    </lineage>
</organism>
<evidence type="ECO:0000313" key="2">
    <source>
        <dbReference type="Proteomes" id="UP000256964"/>
    </source>
</evidence>
<name>A0A371DI31_9APHY</name>
<proteinExistence type="predicted"/>
<keyword evidence="2" id="KW-1185">Reference proteome</keyword>